<dbReference type="Gene3D" id="3.40.50.720">
    <property type="entry name" value="NAD(P)-binding Rossmann-like Domain"/>
    <property type="match status" value="1"/>
</dbReference>
<dbReference type="GO" id="GO:0005737">
    <property type="term" value="C:cytoplasm"/>
    <property type="evidence" value="ECO:0007669"/>
    <property type="project" value="TreeGrafter"/>
</dbReference>
<evidence type="ECO:0000313" key="2">
    <source>
        <dbReference type="EMBL" id="MBK1856426.1"/>
    </source>
</evidence>
<dbReference type="Proteomes" id="UP000634206">
    <property type="component" value="Unassembled WGS sequence"/>
</dbReference>
<reference evidence="2" key="1">
    <citation type="submission" date="2021-01" db="EMBL/GenBank/DDBJ databases">
        <title>Modified the classification status of verrucomicrobia.</title>
        <authorList>
            <person name="Feng X."/>
        </authorList>
    </citation>
    <scope>NUCLEOTIDE SEQUENCE</scope>
    <source>
        <strain evidence="2">5K15</strain>
    </source>
</reference>
<accession>A0AAE2SDT3</accession>
<organism evidence="2 3">
    <name type="scientific">Oceaniferula flava</name>
    <dbReference type="NCBI Taxonomy" id="2800421"/>
    <lineage>
        <taxon>Bacteria</taxon>
        <taxon>Pseudomonadati</taxon>
        <taxon>Verrucomicrobiota</taxon>
        <taxon>Verrucomicrobiia</taxon>
        <taxon>Verrucomicrobiales</taxon>
        <taxon>Verrucomicrobiaceae</taxon>
        <taxon>Oceaniferula</taxon>
    </lineage>
</organism>
<proteinExistence type="predicted"/>
<dbReference type="InterPro" id="IPR051783">
    <property type="entry name" value="NAD(P)-dependent_oxidoreduct"/>
</dbReference>
<dbReference type="Pfam" id="PF11066">
    <property type="entry name" value="DUF2867"/>
    <property type="match status" value="1"/>
</dbReference>
<comment type="caution">
    <text evidence="2">The sequence shown here is derived from an EMBL/GenBank/DDBJ whole genome shotgun (WGS) entry which is preliminary data.</text>
</comment>
<evidence type="ECO:0000313" key="3">
    <source>
        <dbReference type="Proteomes" id="UP000634206"/>
    </source>
</evidence>
<evidence type="ECO:0000259" key="1">
    <source>
        <dbReference type="Pfam" id="PF13460"/>
    </source>
</evidence>
<dbReference type="AlphaFoldDB" id="A0AAE2SDT3"/>
<gene>
    <name evidence="2" type="ORF">JIN83_15745</name>
</gene>
<dbReference type="PANTHER" id="PTHR48079">
    <property type="entry name" value="PROTEIN YEEZ"/>
    <property type="match status" value="1"/>
</dbReference>
<keyword evidence="3" id="KW-1185">Reference proteome</keyword>
<dbReference type="InterPro" id="IPR036291">
    <property type="entry name" value="NAD(P)-bd_dom_sf"/>
</dbReference>
<dbReference type="InterPro" id="IPR021295">
    <property type="entry name" value="DUF2867"/>
</dbReference>
<dbReference type="Pfam" id="PF13460">
    <property type="entry name" value="NAD_binding_10"/>
    <property type="match status" value="1"/>
</dbReference>
<name>A0AAE2SDT3_9BACT</name>
<feature type="domain" description="NAD(P)-binding" evidence="1">
    <location>
        <begin position="7"/>
        <end position="148"/>
    </location>
</feature>
<protein>
    <submittedName>
        <fullName evidence="2">SDR family oxidoreductase</fullName>
    </submittedName>
</protein>
<dbReference type="EMBL" id="JAENIG010000013">
    <property type="protein sequence ID" value="MBK1856426.1"/>
    <property type="molecule type" value="Genomic_DNA"/>
</dbReference>
<dbReference type="PANTHER" id="PTHR48079:SF6">
    <property type="entry name" value="NAD(P)-BINDING DOMAIN-CONTAINING PROTEIN-RELATED"/>
    <property type="match status" value="1"/>
</dbReference>
<dbReference type="InterPro" id="IPR016040">
    <property type="entry name" value="NAD(P)-bd_dom"/>
</dbReference>
<dbReference type="SUPFAM" id="SSF51735">
    <property type="entry name" value="NAD(P)-binding Rossmann-fold domains"/>
    <property type="match status" value="1"/>
</dbReference>
<dbReference type="GO" id="GO:0004029">
    <property type="term" value="F:aldehyde dehydrogenase (NAD+) activity"/>
    <property type="evidence" value="ECO:0007669"/>
    <property type="project" value="TreeGrafter"/>
</dbReference>
<dbReference type="RefSeq" id="WP_309491047.1">
    <property type="nucleotide sequence ID" value="NZ_JAENIG010000013.1"/>
</dbReference>
<sequence length="484" mass="54220">MKILITGANGYIGLRLLSALSSTEHEVVAVVRNKDRLDQKTLEMFGDRLEIVEHDFLSKSSDATCPPDIDAAYYLIHSMGSGPGFAAREEQCAEQFIQWLAPTSCRQIIYLSGIIPDSRKLSTHLESRQRVADLLSQSSIALTTLRASIIVGSGSASFEIIRDLVEKLPVMITPRWTRTRCQPIAIRNVIAYLTGVLANEKCLNQSFDIGGPDQLSYRDMMKLYADTRGLVRLIIPAPLFSPRLSSYWLSLVTATNYQLAKALVGSLHMETVCREHQIQEIIPQELLSYQQAIELAFSRIAQNRVPSTWYGAMSTGKLRPDQIRNIQVPEYGILGDSQSVSLTSSRNDAVDAVWSIGGKRGWPSMTWAWKLRGLMDKMIGGIGMRRGRRSATELKPGDALDFWRVVVADRDAGRLMLYAEMRLPGEAWLEFQVDGETLKQTATFRPLGLIGRAYWYATFPLHLILFPRMARQLASGWKPHDPAS</sequence>